<dbReference type="GO" id="GO:0000495">
    <property type="term" value="P:box H/ACA sno(s)RNA 3'-end processing"/>
    <property type="evidence" value="ECO:0007669"/>
    <property type="project" value="TreeGrafter"/>
</dbReference>
<dbReference type="SMART" id="SM00359">
    <property type="entry name" value="PUA"/>
    <property type="match status" value="1"/>
</dbReference>
<protein>
    <recommendedName>
        <fullName evidence="3">PUA domain-containing protein</fullName>
    </recommendedName>
</protein>
<evidence type="ECO:0000313" key="4">
    <source>
        <dbReference type="EMBL" id="KAK9794971.1"/>
    </source>
</evidence>
<dbReference type="FunFam" id="3.30.2350.10:FF:000043">
    <property type="entry name" value="RNA-guided pseudouridylation complex pseudouridine synthase subunit Cbf5"/>
    <property type="match status" value="1"/>
</dbReference>
<dbReference type="InterPro" id="IPR020103">
    <property type="entry name" value="PsdUridine_synth_cat_dom_sf"/>
</dbReference>
<gene>
    <name evidence="4" type="ORF">WJX73_010241</name>
</gene>
<dbReference type="InterPro" id="IPR002478">
    <property type="entry name" value="PUA"/>
</dbReference>
<evidence type="ECO:0000313" key="5">
    <source>
        <dbReference type="Proteomes" id="UP001465755"/>
    </source>
</evidence>
<evidence type="ECO:0000259" key="3">
    <source>
        <dbReference type="SMART" id="SM00359"/>
    </source>
</evidence>
<dbReference type="NCBIfam" id="NF003280">
    <property type="entry name" value="PRK04270.1"/>
    <property type="match status" value="1"/>
</dbReference>
<keyword evidence="5" id="KW-1185">Reference proteome</keyword>
<feature type="region of interest" description="Disordered" evidence="2">
    <location>
        <begin position="314"/>
        <end position="388"/>
    </location>
</feature>
<evidence type="ECO:0000256" key="1">
    <source>
        <dbReference type="ARBA" id="ARBA00023235"/>
    </source>
</evidence>
<keyword evidence="1" id="KW-0413">Isomerase</keyword>
<dbReference type="AlphaFoldDB" id="A0AAW1NQD4"/>
<dbReference type="PANTHER" id="PTHR23127:SF0">
    <property type="entry name" value="H_ACA RIBONUCLEOPROTEIN COMPLEX SUBUNIT DKC1"/>
    <property type="match status" value="1"/>
</dbReference>
<dbReference type="Gene3D" id="2.30.130.10">
    <property type="entry name" value="PUA domain"/>
    <property type="match status" value="1"/>
</dbReference>
<dbReference type="GO" id="GO:0031429">
    <property type="term" value="C:box H/ACA snoRNP complex"/>
    <property type="evidence" value="ECO:0007669"/>
    <property type="project" value="TreeGrafter"/>
</dbReference>
<dbReference type="InterPro" id="IPR004802">
    <property type="entry name" value="tRNA_PsdUridine_synth_B_fam"/>
</dbReference>
<dbReference type="InterPro" id="IPR004521">
    <property type="entry name" value="Uncharacterised_CHP00451"/>
</dbReference>
<dbReference type="InterPro" id="IPR032819">
    <property type="entry name" value="TruB_C"/>
</dbReference>
<name>A0AAW1NQD4_9CHLO</name>
<dbReference type="GO" id="GO:0031120">
    <property type="term" value="P:snRNA pseudouridine synthesis"/>
    <property type="evidence" value="ECO:0007669"/>
    <property type="project" value="TreeGrafter"/>
</dbReference>
<comment type="caution">
    <text evidence="4">The sequence shown here is derived from an EMBL/GenBank/DDBJ whole genome shotgun (WGS) entry which is preliminary data.</text>
</comment>
<evidence type="ECO:0000256" key="2">
    <source>
        <dbReference type="SAM" id="MobiDB-lite"/>
    </source>
</evidence>
<dbReference type="NCBIfam" id="TIGR00451">
    <property type="entry name" value="unchar_dom_2"/>
    <property type="match status" value="1"/>
</dbReference>
<dbReference type="GO" id="GO:0031118">
    <property type="term" value="P:rRNA pseudouridine synthesis"/>
    <property type="evidence" value="ECO:0007669"/>
    <property type="project" value="TreeGrafter"/>
</dbReference>
<dbReference type="EMBL" id="JALJOQ010000132">
    <property type="protein sequence ID" value="KAK9794971.1"/>
    <property type="molecule type" value="Genomic_DNA"/>
</dbReference>
<dbReference type="PANTHER" id="PTHR23127">
    <property type="entry name" value="CENTROMERE/MICROTUBULE BINDING PROTEIN CBF5"/>
    <property type="match status" value="1"/>
</dbReference>
<feature type="compositionally biased region" description="Low complexity" evidence="2">
    <location>
        <begin position="314"/>
        <end position="339"/>
    </location>
</feature>
<dbReference type="SUPFAM" id="SSF88697">
    <property type="entry name" value="PUA domain-like"/>
    <property type="match status" value="1"/>
</dbReference>
<feature type="compositionally biased region" description="Low complexity" evidence="2">
    <location>
        <begin position="355"/>
        <end position="366"/>
    </location>
</feature>
<accession>A0AAW1NQD4</accession>
<dbReference type="Gene3D" id="3.30.70.3190">
    <property type="match status" value="1"/>
</dbReference>
<dbReference type="Pfam" id="PF01472">
    <property type="entry name" value="PUA"/>
    <property type="match status" value="1"/>
</dbReference>
<dbReference type="InterPro" id="IPR036974">
    <property type="entry name" value="PUA_sf"/>
</dbReference>
<dbReference type="Pfam" id="PF16198">
    <property type="entry name" value="TruB_C_2"/>
    <property type="match status" value="1"/>
</dbReference>
<dbReference type="InterPro" id="IPR015947">
    <property type="entry name" value="PUA-like_sf"/>
</dbReference>
<organism evidence="4 5">
    <name type="scientific">Symbiochloris irregularis</name>
    <dbReference type="NCBI Taxonomy" id="706552"/>
    <lineage>
        <taxon>Eukaryota</taxon>
        <taxon>Viridiplantae</taxon>
        <taxon>Chlorophyta</taxon>
        <taxon>core chlorophytes</taxon>
        <taxon>Trebouxiophyceae</taxon>
        <taxon>Trebouxiales</taxon>
        <taxon>Trebouxiaceae</taxon>
        <taxon>Symbiochloris</taxon>
    </lineage>
</organism>
<dbReference type="GO" id="GO:0003723">
    <property type="term" value="F:RNA binding"/>
    <property type="evidence" value="ECO:0007669"/>
    <property type="project" value="InterPro"/>
</dbReference>
<proteinExistence type="predicted"/>
<sequence length="388" mass="41805">MGKSSKKEAKTEKDAAQEFGAGKEYVCVARLHAAPNGGLAAISRALITLTGALFQRPPLISAVKRQLRIRTVYENRLLEYDEERQLVVFWTSCEAGTYIRTLCVHLGLLLGCGAHMQELRRVRSGIMGEAEHMVTMHDVLDAQWTYDNTNDEKYLRRIILPLEAVLTTLKRLVIKDSAIEAICYGAKVMMPGLLRFENGIEVDEEVVVMTTKGEAVCLALAQMTTATMASCDHGCVARIKRVIMDRGTYPKRWGLGPMALKKKQLIADGKLDKHGRPNDQTPVEYLRSLPATANGSAATTAAIAAPDAAAAPAAEPAAAEATEPVVKVTAGDDAAAGDTVEVKEKKKKKKRKSEAAAADGAASPAAVDGTAEATPKKKKKKHKESEAA</sequence>
<dbReference type="GO" id="GO:1990481">
    <property type="term" value="P:mRNA pseudouridine synthesis"/>
    <property type="evidence" value="ECO:0007669"/>
    <property type="project" value="TreeGrafter"/>
</dbReference>
<dbReference type="CDD" id="cd21148">
    <property type="entry name" value="PUA_Cbf5"/>
    <property type="match status" value="1"/>
</dbReference>
<dbReference type="NCBIfam" id="TIGR00425">
    <property type="entry name" value="CBF5"/>
    <property type="match status" value="1"/>
</dbReference>
<reference evidence="4 5" key="1">
    <citation type="journal article" date="2024" name="Nat. Commun.">
        <title>Phylogenomics reveals the evolutionary origins of lichenization in chlorophyte algae.</title>
        <authorList>
            <person name="Puginier C."/>
            <person name="Libourel C."/>
            <person name="Otte J."/>
            <person name="Skaloud P."/>
            <person name="Haon M."/>
            <person name="Grisel S."/>
            <person name="Petersen M."/>
            <person name="Berrin J.G."/>
            <person name="Delaux P.M."/>
            <person name="Dal Grande F."/>
            <person name="Keller J."/>
        </authorList>
    </citation>
    <scope>NUCLEOTIDE SEQUENCE [LARGE SCALE GENOMIC DNA]</scope>
    <source>
        <strain evidence="4 5">SAG 2036</strain>
    </source>
</reference>
<dbReference type="PROSITE" id="PS50890">
    <property type="entry name" value="PUA"/>
    <property type="match status" value="1"/>
</dbReference>
<dbReference type="Proteomes" id="UP001465755">
    <property type="component" value="Unassembled WGS sequence"/>
</dbReference>
<dbReference type="SUPFAM" id="SSF55120">
    <property type="entry name" value="Pseudouridine synthase"/>
    <property type="match status" value="1"/>
</dbReference>
<feature type="domain" description="PUA" evidence="3">
    <location>
        <begin position="170"/>
        <end position="244"/>
    </location>
</feature>
<dbReference type="GO" id="GO:0009982">
    <property type="term" value="F:pseudouridine synthase activity"/>
    <property type="evidence" value="ECO:0007669"/>
    <property type="project" value="InterPro"/>
</dbReference>